<dbReference type="AlphaFoldDB" id="A0A5N6WZD1"/>
<keyword evidence="4" id="KW-1185">Reference proteome</keyword>
<dbReference type="GO" id="GO:0004197">
    <property type="term" value="F:cysteine-type endopeptidase activity"/>
    <property type="evidence" value="ECO:0007669"/>
    <property type="project" value="InterPro"/>
</dbReference>
<evidence type="ECO:0000256" key="1">
    <source>
        <dbReference type="ARBA" id="ARBA00009005"/>
    </source>
</evidence>
<evidence type="ECO:0000259" key="2">
    <source>
        <dbReference type="Pfam" id="PF00656"/>
    </source>
</evidence>
<comment type="similarity">
    <text evidence="1">Belongs to the peptidase C14B family.</text>
</comment>
<dbReference type="InterPro" id="IPR011600">
    <property type="entry name" value="Pept_C14_caspase"/>
</dbReference>
<dbReference type="InterPro" id="IPR050452">
    <property type="entry name" value="Metacaspase"/>
</dbReference>
<dbReference type="GO" id="GO:0005737">
    <property type="term" value="C:cytoplasm"/>
    <property type="evidence" value="ECO:0007669"/>
    <property type="project" value="TreeGrafter"/>
</dbReference>
<organism evidence="3 4">
    <name type="scientific">Aspergillus sergii</name>
    <dbReference type="NCBI Taxonomy" id="1034303"/>
    <lineage>
        <taxon>Eukaryota</taxon>
        <taxon>Fungi</taxon>
        <taxon>Dikarya</taxon>
        <taxon>Ascomycota</taxon>
        <taxon>Pezizomycotina</taxon>
        <taxon>Eurotiomycetes</taxon>
        <taxon>Eurotiomycetidae</taxon>
        <taxon>Eurotiales</taxon>
        <taxon>Aspergillaceae</taxon>
        <taxon>Aspergillus</taxon>
        <taxon>Aspergillus subgen. Circumdati</taxon>
    </lineage>
</organism>
<evidence type="ECO:0000313" key="4">
    <source>
        <dbReference type="Proteomes" id="UP000325945"/>
    </source>
</evidence>
<reference evidence="4" key="1">
    <citation type="submission" date="2019-04" db="EMBL/GenBank/DDBJ databases">
        <title>Friends and foes A comparative genomics studyof 23 Aspergillus species from section Flavi.</title>
        <authorList>
            <consortium name="DOE Joint Genome Institute"/>
            <person name="Kjaerbolling I."/>
            <person name="Vesth T."/>
            <person name="Frisvad J.C."/>
            <person name="Nybo J.L."/>
            <person name="Theobald S."/>
            <person name="Kildgaard S."/>
            <person name="Isbrandt T."/>
            <person name="Kuo A."/>
            <person name="Sato A."/>
            <person name="Lyhne E.K."/>
            <person name="Kogle M.E."/>
            <person name="Wiebenga A."/>
            <person name="Kun R.S."/>
            <person name="Lubbers R.J."/>
            <person name="Makela M.R."/>
            <person name="Barry K."/>
            <person name="Chovatia M."/>
            <person name="Clum A."/>
            <person name="Daum C."/>
            <person name="Haridas S."/>
            <person name="He G."/>
            <person name="LaButti K."/>
            <person name="Lipzen A."/>
            <person name="Mondo S."/>
            <person name="Riley R."/>
            <person name="Salamov A."/>
            <person name="Simmons B.A."/>
            <person name="Magnuson J.K."/>
            <person name="Henrissat B."/>
            <person name="Mortensen U.H."/>
            <person name="Larsen T.O."/>
            <person name="Devries R.P."/>
            <person name="Grigoriev I.V."/>
            <person name="Machida M."/>
            <person name="Baker S.E."/>
            <person name="Andersen M.R."/>
        </authorList>
    </citation>
    <scope>NUCLEOTIDE SEQUENCE [LARGE SCALE GENOMIC DNA]</scope>
    <source>
        <strain evidence="4">CBS 130017</strain>
    </source>
</reference>
<protein>
    <recommendedName>
        <fullName evidence="2">Peptidase C14 caspase domain-containing protein</fullName>
    </recommendedName>
</protein>
<feature type="domain" description="Peptidase C14 caspase" evidence="2">
    <location>
        <begin position="112"/>
        <end position="268"/>
    </location>
</feature>
<dbReference type="Pfam" id="PF00656">
    <property type="entry name" value="Peptidase_C14"/>
    <property type="match status" value="1"/>
</dbReference>
<dbReference type="PANTHER" id="PTHR48104:SF30">
    <property type="entry name" value="METACASPASE-1"/>
    <property type="match status" value="1"/>
</dbReference>
<dbReference type="PANTHER" id="PTHR48104">
    <property type="entry name" value="METACASPASE-4"/>
    <property type="match status" value="1"/>
</dbReference>
<sequence length="293" mass="32851">MVKLCSWLSPISARDSVDGYISWDFQGLKLIDVTRDELIEAESPSPFFALSYVFGEAKGAIVKRESVSSSGKTRSTSYHWRCHHYLRSGRCEICGRTLNYSLILEMSQASNHWALLIGINFYPIEANHNGAVNDVGPTQSYMWSDINPVGVTVLKASSTKEPRAQPCEDPAIWPTMLNTISTLERIGEAALEGDFVYMYFSGHGRSELLRGKYGYQETGDARLIVLSSDASKEEYLNGFLLTNRVKRLVNELLKVTLVLDCCFSGHVYRQSHLLGTAVRRSRFTSAEEHATVF</sequence>
<gene>
    <name evidence="3" type="ORF">BDV39DRAFT_206188</name>
</gene>
<dbReference type="Gene3D" id="3.40.50.1460">
    <property type="match status" value="1"/>
</dbReference>
<dbReference type="GO" id="GO:0006508">
    <property type="term" value="P:proteolysis"/>
    <property type="evidence" value="ECO:0007669"/>
    <property type="project" value="InterPro"/>
</dbReference>
<name>A0A5N6WZD1_9EURO</name>
<dbReference type="EMBL" id="ML741801">
    <property type="protein sequence ID" value="KAE8326295.1"/>
    <property type="molecule type" value="Genomic_DNA"/>
</dbReference>
<evidence type="ECO:0000313" key="3">
    <source>
        <dbReference type="EMBL" id="KAE8326295.1"/>
    </source>
</evidence>
<accession>A0A5N6WZD1</accession>
<dbReference type="Proteomes" id="UP000325945">
    <property type="component" value="Unassembled WGS sequence"/>
</dbReference>
<proteinExistence type="inferred from homology"/>